<dbReference type="Proteomes" id="UP000232163">
    <property type="component" value="Unassembled WGS sequence"/>
</dbReference>
<accession>A0A2N9W0X7</accession>
<comment type="caution">
    <text evidence="5">The sequence shown here is derived from an EMBL/GenBank/DDBJ whole genome shotgun (WGS) entry which is preliminary data.</text>
</comment>
<organism evidence="5 6">
    <name type="scientific">Phyllobacterium zundukense</name>
    <dbReference type="NCBI Taxonomy" id="1867719"/>
    <lineage>
        <taxon>Bacteria</taxon>
        <taxon>Pseudomonadati</taxon>
        <taxon>Pseudomonadota</taxon>
        <taxon>Alphaproteobacteria</taxon>
        <taxon>Hyphomicrobiales</taxon>
        <taxon>Phyllobacteriaceae</taxon>
        <taxon>Phyllobacterium</taxon>
    </lineage>
</organism>
<feature type="domain" description="GGDEF" evidence="4">
    <location>
        <begin position="307"/>
        <end position="443"/>
    </location>
</feature>
<dbReference type="InterPro" id="IPR029787">
    <property type="entry name" value="Nucleotide_cyclase"/>
</dbReference>
<evidence type="ECO:0000313" key="5">
    <source>
        <dbReference type="EMBL" id="PIO45395.1"/>
    </source>
</evidence>
<dbReference type="AlphaFoldDB" id="A0A2N9W0X7"/>
<dbReference type="NCBIfam" id="TIGR00254">
    <property type="entry name" value="GGDEF"/>
    <property type="match status" value="1"/>
</dbReference>
<feature type="transmembrane region" description="Helical" evidence="3">
    <location>
        <begin position="193"/>
        <end position="214"/>
    </location>
</feature>
<feature type="transmembrane region" description="Helical" evidence="3">
    <location>
        <begin position="18"/>
        <end position="38"/>
    </location>
</feature>
<proteinExistence type="predicted"/>
<keyword evidence="6" id="KW-1185">Reference proteome</keyword>
<dbReference type="SMART" id="SM00267">
    <property type="entry name" value="GGDEF"/>
    <property type="match status" value="1"/>
</dbReference>
<keyword evidence="3" id="KW-1133">Transmembrane helix</keyword>
<dbReference type="OrthoDB" id="9812260at2"/>
<keyword evidence="3" id="KW-0472">Membrane</keyword>
<gene>
    <name evidence="5" type="ORF">B5P45_07975</name>
</gene>
<evidence type="ECO:0000259" key="4">
    <source>
        <dbReference type="PROSITE" id="PS50887"/>
    </source>
</evidence>
<dbReference type="GO" id="GO:0052621">
    <property type="term" value="F:diguanylate cyclase activity"/>
    <property type="evidence" value="ECO:0007669"/>
    <property type="project" value="UniProtKB-EC"/>
</dbReference>
<dbReference type="Gene3D" id="3.30.70.270">
    <property type="match status" value="1"/>
</dbReference>
<dbReference type="CDD" id="cd01949">
    <property type="entry name" value="GGDEF"/>
    <property type="match status" value="1"/>
</dbReference>
<sequence>MAARTKGIQISMAAAGRLLIGFVLFYAIIAAGFSIVFLRKIENDARYTQEQQLPLVMSQNRNAIKVERLASLARSIYLAKDRELERQLQLQTHVLAQSFTLDENNELAKGVLDVGASVKKIVSIREQIRRMDSGAGVGPDPAIRADLEKQALETYQSAMLVTDKLSQSIISDAAVLAYGMSGDIQRTARMIQIAWIIILTLPVVTAVGAIYVVARHIISPINSAIEGLQSIDRYETRGFKLRRPLFRELSTIYEAIEAYGRVSHDLLRTNSILQALSEEDGLTTLANRRSFEKRLEDEFAKATEGGTDLAILMVDLDHFKSINDQYGHQMGDTCLKMTANVLRSVGAERECHAARYGGEEFSVVFPGCNLQDAIAEAEKIRLSISSLIIKTTYDEVIRITASVGVASIRSATFQASAQLLENADRALYLAKHSGRNIVKALPSSGRSDLKSIPA</sequence>
<dbReference type="Pfam" id="PF00990">
    <property type="entry name" value="GGDEF"/>
    <property type="match status" value="1"/>
</dbReference>
<evidence type="ECO:0000313" key="6">
    <source>
        <dbReference type="Proteomes" id="UP000232163"/>
    </source>
</evidence>
<dbReference type="InterPro" id="IPR043128">
    <property type="entry name" value="Rev_trsase/Diguanyl_cyclase"/>
</dbReference>
<dbReference type="PROSITE" id="PS50887">
    <property type="entry name" value="GGDEF"/>
    <property type="match status" value="1"/>
</dbReference>
<protein>
    <recommendedName>
        <fullName evidence="1">diguanylate cyclase</fullName>
        <ecNumber evidence="1">2.7.7.65</ecNumber>
    </recommendedName>
</protein>
<dbReference type="EMBL" id="MZMT01000020">
    <property type="protein sequence ID" value="PIO45395.1"/>
    <property type="molecule type" value="Genomic_DNA"/>
</dbReference>
<evidence type="ECO:0000256" key="1">
    <source>
        <dbReference type="ARBA" id="ARBA00012528"/>
    </source>
</evidence>
<dbReference type="SUPFAM" id="SSF55073">
    <property type="entry name" value="Nucleotide cyclase"/>
    <property type="match status" value="1"/>
</dbReference>
<dbReference type="EC" id="2.7.7.65" evidence="1"/>
<dbReference type="InterPro" id="IPR050469">
    <property type="entry name" value="Diguanylate_Cyclase"/>
</dbReference>
<dbReference type="FunFam" id="3.30.70.270:FF:000001">
    <property type="entry name" value="Diguanylate cyclase domain protein"/>
    <property type="match status" value="1"/>
</dbReference>
<dbReference type="PANTHER" id="PTHR45138">
    <property type="entry name" value="REGULATORY COMPONENTS OF SENSORY TRANSDUCTION SYSTEM"/>
    <property type="match status" value="1"/>
</dbReference>
<comment type="catalytic activity">
    <reaction evidence="2">
        <text>2 GTP = 3',3'-c-di-GMP + 2 diphosphate</text>
        <dbReference type="Rhea" id="RHEA:24898"/>
        <dbReference type="ChEBI" id="CHEBI:33019"/>
        <dbReference type="ChEBI" id="CHEBI:37565"/>
        <dbReference type="ChEBI" id="CHEBI:58805"/>
        <dbReference type="EC" id="2.7.7.65"/>
    </reaction>
</comment>
<evidence type="ECO:0000256" key="3">
    <source>
        <dbReference type="SAM" id="Phobius"/>
    </source>
</evidence>
<name>A0A2N9W0X7_9HYPH</name>
<dbReference type="InterPro" id="IPR000160">
    <property type="entry name" value="GGDEF_dom"/>
</dbReference>
<evidence type="ECO:0000256" key="2">
    <source>
        <dbReference type="ARBA" id="ARBA00034247"/>
    </source>
</evidence>
<reference evidence="5 6" key="1">
    <citation type="journal article" date="2017" name="Int J Environ Stud">
        <title>Does the Miocene-Pliocene relict legume Oxytropis triphylla form nitrogen-fixing nodules with a combination of bacterial strains?</title>
        <authorList>
            <person name="Safronova V."/>
            <person name="Belimov A."/>
            <person name="Sazanova A."/>
            <person name="Kuznetsova I."/>
            <person name="Popova J."/>
            <person name="Andronov E."/>
            <person name="Verkhozina A."/>
            <person name="Tikhonovich I."/>
        </authorList>
    </citation>
    <scope>NUCLEOTIDE SEQUENCE [LARGE SCALE GENOMIC DNA]</scope>
    <source>
        <strain evidence="5 6">Tri-38</strain>
    </source>
</reference>
<dbReference type="RefSeq" id="WP_099997759.1">
    <property type="nucleotide sequence ID" value="NZ_CP017940.1"/>
</dbReference>
<dbReference type="PANTHER" id="PTHR45138:SF9">
    <property type="entry name" value="DIGUANYLATE CYCLASE DGCM-RELATED"/>
    <property type="match status" value="1"/>
</dbReference>
<keyword evidence="3" id="KW-0812">Transmembrane</keyword>